<reference evidence="4" key="1">
    <citation type="submission" date="2022-08" db="EMBL/GenBank/DDBJ databases">
        <title>Genomic Encyclopedia of Type Strains, Phase V (KMG-V): Genome sequencing to study the core and pangenomes of soil and plant-associated prokaryotes.</title>
        <authorList>
            <person name="Whitman W."/>
        </authorList>
    </citation>
    <scope>NUCLEOTIDE SEQUENCE</scope>
    <source>
        <strain evidence="4">SP3049</strain>
    </source>
</reference>
<dbReference type="Pfam" id="PF18962">
    <property type="entry name" value="Por_Secre_tail"/>
    <property type="match status" value="1"/>
</dbReference>
<evidence type="ECO:0000256" key="1">
    <source>
        <dbReference type="SAM" id="MobiDB-lite"/>
    </source>
</evidence>
<dbReference type="GO" id="GO:0030246">
    <property type="term" value="F:carbohydrate binding"/>
    <property type="evidence" value="ECO:0007669"/>
    <property type="project" value="InterPro"/>
</dbReference>
<dbReference type="NCBIfam" id="TIGR04183">
    <property type="entry name" value="Por_Secre_tail"/>
    <property type="match status" value="1"/>
</dbReference>
<proteinExistence type="predicted"/>
<dbReference type="SUPFAM" id="SSF49384">
    <property type="entry name" value="Carbohydrate-binding domain"/>
    <property type="match status" value="3"/>
</dbReference>
<dbReference type="InterPro" id="IPR002102">
    <property type="entry name" value="Cohesin_dom"/>
</dbReference>
<evidence type="ECO:0000313" key="4">
    <source>
        <dbReference type="EMBL" id="MCS3711271.1"/>
    </source>
</evidence>
<name>A0A9X2Q4T1_9BACT</name>
<protein>
    <recommendedName>
        <fullName evidence="6">Secretion system C-terminal sorting domain-containing protein</fullName>
    </recommendedName>
</protein>
<dbReference type="CDD" id="cd08547">
    <property type="entry name" value="Type_II_cohesin"/>
    <property type="match status" value="3"/>
</dbReference>
<evidence type="ECO:0008006" key="6">
    <source>
        <dbReference type="Google" id="ProtNLM"/>
    </source>
</evidence>
<sequence length="2029" mass="215306">MSFPPSPPSITASGAQNKIELSLGGNGADEFRLYRSTESGFSVGVETAIDTINAANYTDDKNLVAGRNYYYKAVAVSSSGQVSNPSGEASGQLETNYQFKGLSEEERSRAAYSLDTFSGRLETLEGDPVPDADVSLSIPKIELTLDNVQTDENGEFSFQYRVPGETGTYTLRLRGRADQGSRIRNLPLSVQERPSWGRDLALSTLNVLDSLVVNGGEGVFKIGSSITNPGEIKEQAEARYELQDRSGATEESIPPEEFSLAVGKLQSLEKDLPVSSGLEPGSYQLRASVESQAGLDRERSNNTATLDAYVLGERYSAPTYRSSERQIAGDGSSKTIDGKTVSVAALSDTSVTFEVGGEKTEALPIGGQPQPPWTSSSEDFLILKEGISVKEDTAAVPDTVFFQAGGTASGAPVSPGRIHEKRGRTESFEVKVPEGQTLEPSAVAVSYGPDADALSNWESSAEDESPSPRTVALSVEVGSSAELRDYTGWLEWDGSSRGFHKKVKVRPRPIHDLALTSFDVQSTIDGGDQDIPDFIPGAPVEISGIAENRGDFRETDSVEVKVKTDGDGDTEEKVVYTEDVTADLAPRESPTQTPGETQDFSFTWPTVGLPTGTYTVSVQASRSVDETPADNRKEESITLEKPPKVDVQAKMSDGPFEVGEEIPIRAFVGREDQPFSEASVSATLIRPTGEEEGINLKYNSMSQLFETTVYANHGGNYRVEVQAERAPYRPGGDTALIAQTYVDVSASLSSSTVDVGRTRTLRLQTSNVGGLYGASADVVYDEDRLEYVRAAESAFLNEGETVQTTLQAEDRGGRVVTGVTRLDPEKGGVTSTRGGQLLSLGFAGEAPGAQTFTLENVDLLDREGKPMATRTVSSSPELTVEEEPAAVSVSLRDTVSTAAGRDTAQVTLTNAYRTETFGGTISFDPSSVRVIDVVEGPTLSERGEAKTLFAREVNQEAGTAQFSITRTGDRPGVSVGSAPVAQLVYEPKTAGESPVVVEEENVVTGREGIALPTFSQNDTLVVAGDDSSGSGGRPLVSVAPDTVEVAQGDTASVAVTAEEVSGVYSFAGDLAYDSSELTFVSIEEGDFLSAGGRVRTSLTRQVREDTVVVGVSRLSEEAGGAQTSEKDTLYTARFLRSGTSRSEAHLTNVGVLRPSSSPIDVPVDSSIVVAESKPDTTSEALLSFSPPAQTPSVGETFSLAVTAENVEDLFSAATTVAFDPDIVDFIGIQEGSFLSEGGDVSTSFTYDADRSSGTIVTGLSRLGTEIGGADTEAPDTLFTLQFEQTEKKQSQVELTNTGLLRPDGETEIPFETEPSLVNAPPVASRPVPPDTLKVPSPPVELTNLGGTIFSDPGGDELTFSASSSAPSTVEVTGGPSKTVTLRPQEAGSAEVTITASDGLSETDTSFSVTVEERGSDEAVPESRGTAIVGAADADTAQVEFGDTGASATFQNLQSGGAADASFFDGESGSPGTGSPFVPDDPFENVSPYRWKVSGNGVSSKSVSLTLALGDSAVEGVQAPQDVVIIRDGEGDGTFNPVETTYSDGGTPMDPSDDVLIARGLSGFSTFRLASDNPSNPLGSSLDRPGRIGFDVSQDFGGASSPADYRLVALPGQVERPLGASVSGEAGSEWQAFWDTGDTEDYFAKYDGSGTFDFRPGRGFWLTSRQQWTTSDSVEAVPLGSDQATKIPLHDGWNIISNPLREDIPWSVVREAHSESLQPAWGFEGSFQQSDTLRSAATGQAYYFLNDQGLDSLTVPYPTSAKSVGTGWLATEAEPEEAGGGQEGALTLVAERGGALQSKVQVGIDSEAALGLGPHDVVAPPARFSAMSLRLVPNGSMPPGSVPPRKRRLAAEWRPPASELDDRRDGHTFSLRLRAESSAPVDLRASGPISLKGRHVALLRPSTGESWDLQSEKTVTIQEVDSTALKLALGSAAYVDKQEQKVVPDEVTLTSYPNPVRRQATLEYTLTEPTDVRITVHDVLGRRVAVLEDRRRKTGRHRVQLDGEDLASGVYFGRLKTKGQTRTLKITVVR</sequence>
<dbReference type="Gene3D" id="2.60.40.4070">
    <property type="match status" value="1"/>
</dbReference>
<dbReference type="Pfam" id="PF00963">
    <property type="entry name" value="Cohesin"/>
    <property type="match status" value="1"/>
</dbReference>
<organism evidence="4 5">
    <name type="scientific">Salinibacter ruber</name>
    <dbReference type="NCBI Taxonomy" id="146919"/>
    <lineage>
        <taxon>Bacteria</taxon>
        <taxon>Pseudomonadati</taxon>
        <taxon>Rhodothermota</taxon>
        <taxon>Rhodothermia</taxon>
        <taxon>Rhodothermales</taxon>
        <taxon>Salinibacteraceae</taxon>
        <taxon>Salinibacter</taxon>
    </lineage>
</organism>
<dbReference type="InterPro" id="IPR026444">
    <property type="entry name" value="Secre_tail"/>
</dbReference>
<gene>
    <name evidence="4" type="ORF">GGP61_002904</name>
</gene>
<dbReference type="Gene3D" id="2.60.40.680">
    <property type="match status" value="4"/>
</dbReference>
<evidence type="ECO:0000259" key="3">
    <source>
        <dbReference type="Pfam" id="PF18962"/>
    </source>
</evidence>
<feature type="domain" description="Cohesin" evidence="2">
    <location>
        <begin position="1190"/>
        <end position="1302"/>
    </location>
</feature>
<dbReference type="EMBL" id="JANUAE010000012">
    <property type="protein sequence ID" value="MCS3711271.1"/>
    <property type="molecule type" value="Genomic_DNA"/>
</dbReference>
<dbReference type="InterPro" id="IPR013783">
    <property type="entry name" value="Ig-like_fold"/>
</dbReference>
<dbReference type="Gene3D" id="2.60.40.10">
    <property type="entry name" value="Immunoglobulins"/>
    <property type="match status" value="3"/>
</dbReference>
<accession>A0A9X2Q4T1</accession>
<dbReference type="RefSeq" id="WP_259124301.1">
    <property type="nucleotide sequence ID" value="NZ_JANUAE010000012.1"/>
</dbReference>
<dbReference type="Proteomes" id="UP001155057">
    <property type="component" value="Unassembled WGS sequence"/>
</dbReference>
<evidence type="ECO:0000259" key="2">
    <source>
        <dbReference type="Pfam" id="PF00963"/>
    </source>
</evidence>
<comment type="caution">
    <text evidence="4">The sequence shown here is derived from an EMBL/GenBank/DDBJ whole genome shotgun (WGS) entry which is preliminary data.</text>
</comment>
<evidence type="ECO:0000313" key="5">
    <source>
        <dbReference type="Proteomes" id="UP001155057"/>
    </source>
</evidence>
<feature type="domain" description="Secretion system C-terminal sorting" evidence="3">
    <location>
        <begin position="1951"/>
        <end position="2026"/>
    </location>
</feature>
<feature type="region of interest" description="Disordered" evidence="1">
    <location>
        <begin position="1458"/>
        <end position="1479"/>
    </location>
</feature>
<dbReference type="InterPro" id="IPR008965">
    <property type="entry name" value="CBM2/CBM3_carb-bd_dom_sf"/>
</dbReference>
<dbReference type="GO" id="GO:0000272">
    <property type="term" value="P:polysaccharide catabolic process"/>
    <property type="evidence" value="ECO:0007669"/>
    <property type="project" value="InterPro"/>
</dbReference>